<gene>
    <name evidence="1" type="ORF">H3H36_07460</name>
</gene>
<keyword evidence="2" id="KW-1185">Reference proteome</keyword>
<name>A0A7W2I6C2_9BURK</name>
<dbReference type="EMBL" id="JACEZS010000004">
    <property type="protein sequence ID" value="MBA5605195.1"/>
    <property type="molecule type" value="Genomic_DNA"/>
</dbReference>
<accession>A0A7W2I6C2</accession>
<dbReference type="Proteomes" id="UP000566711">
    <property type="component" value="Unassembled WGS sequence"/>
</dbReference>
<protein>
    <submittedName>
        <fullName evidence="1">Uncharacterized protein</fullName>
    </submittedName>
</protein>
<proteinExistence type="predicted"/>
<reference evidence="1 2" key="1">
    <citation type="submission" date="2020-07" db="EMBL/GenBank/DDBJ databases">
        <title>Novel species isolated from subtropical streams in China.</title>
        <authorList>
            <person name="Lu H."/>
        </authorList>
    </citation>
    <scope>NUCLEOTIDE SEQUENCE [LARGE SCALE GENOMIC DNA]</scope>
    <source>
        <strain evidence="1 2">FT3S</strain>
    </source>
</reference>
<organism evidence="1 2">
    <name type="scientific">Rugamonas fusca</name>
    <dbReference type="NCBI Taxonomy" id="2758568"/>
    <lineage>
        <taxon>Bacteria</taxon>
        <taxon>Pseudomonadati</taxon>
        <taxon>Pseudomonadota</taxon>
        <taxon>Betaproteobacteria</taxon>
        <taxon>Burkholderiales</taxon>
        <taxon>Oxalobacteraceae</taxon>
        <taxon>Telluria group</taxon>
        <taxon>Rugamonas</taxon>
    </lineage>
</organism>
<comment type="caution">
    <text evidence="1">The sequence shown here is derived from an EMBL/GenBank/DDBJ whole genome shotgun (WGS) entry which is preliminary data.</text>
</comment>
<dbReference type="AlphaFoldDB" id="A0A7W2I6C2"/>
<sequence>MDPTAMNSSPVHDLIQGCTLNSLLGASAFNKRRIANGSTIQGAGIGTSDSQAAIANDQPVAVNNGVFGVLRLSYRR</sequence>
<evidence type="ECO:0000313" key="1">
    <source>
        <dbReference type="EMBL" id="MBA5605195.1"/>
    </source>
</evidence>
<evidence type="ECO:0000313" key="2">
    <source>
        <dbReference type="Proteomes" id="UP000566711"/>
    </source>
</evidence>